<dbReference type="InterPro" id="IPR000515">
    <property type="entry name" value="MetI-like"/>
</dbReference>
<dbReference type="SUPFAM" id="SSF161098">
    <property type="entry name" value="MetI-like"/>
    <property type="match status" value="1"/>
</dbReference>
<proteinExistence type="inferred from homology"/>
<comment type="similarity">
    <text evidence="9">Belongs to the binding-protein-dependent transport system permease family.</text>
</comment>
<feature type="transmembrane region" description="Helical" evidence="9">
    <location>
        <begin position="108"/>
        <end position="130"/>
    </location>
</feature>
<evidence type="ECO:0000313" key="12">
    <source>
        <dbReference type="Proteomes" id="UP000001349"/>
    </source>
</evidence>
<evidence type="ECO:0000256" key="9">
    <source>
        <dbReference type="RuleBase" id="RU363032"/>
    </source>
</evidence>
<dbReference type="PANTHER" id="PTHR30406:SF8">
    <property type="entry name" value="SULFATE TRANSPORT SYSTEM PERMEASE PROTEIN CYST"/>
    <property type="match status" value="1"/>
</dbReference>
<organism evidence="11 12">
    <name type="scientific">Ruminiclostridium cellulolyticum (strain ATCC 35319 / DSM 5812 / JCM 6584 / H10)</name>
    <name type="common">Clostridium cellulolyticum</name>
    <dbReference type="NCBI Taxonomy" id="394503"/>
    <lineage>
        <taxon>Bacteria</taxon>
        <taxon>Bacillati</taxon>
        <taxon>Bacillota</taxon>
        <taxon>Clostridia</taxon>
        <taxon>Eubacteriales</taxon>
        <taxon>Oscillospiraceae</taxon>
        <taxon>Ruminiclostridium</taxon>
    </lineage>
</organism>
<evidence type="ECO:0000256" key="8">
    <source>
        <dbReference type="ARBA" id="ARBA00025323"/>
    </source>
</evidence>
<evidence type="ECO:0000256" key="2">
    <source>
        <dbReference type="ARBA" id="ARBA00011779"/>
    </source>
</evidence>
<dbReference type="PANTHER" id="PTHR30406">
    <property type="entry name" value="SULFATE TRANSPORT SYSTEM PERMEASE PROTEIN"/>
    <property type="match status" value="1"/>
</dbReference>
<evidence type="ECO:0000256" key="7">
    <source>
        <dbReference type="ARBA" id="ARBA00023136"/>
    </source>
</evidence>
<name>B8I2F8_RUMCH</name>
<keyword evidence="12" id="KW-1185">Reference proteome</keyword>
<reference evidence="11 12" key="1">
    <citation type="submission" date="2009-01" db="EMBL/GenBank/DDBJ databases">
        <title>Complete sequence of Clostridium cellulolyticum H10.</title>
        <authorList>
            <consortium name="US DOE Joint Genome Institute"/>
            <person name="Lucas S."/>
            <person name="Copeland A."/>
            <person name="Lapidus A."/>
            <person name="Glavina del Rio T."/>
            <person name="Dalin E."/>
            <person name="Tice H."/>
            <person name="Bruce D."/>
            <person name="Goodwin L."/>
            <person name="Pitluck S."/>
            <person name="Chertkov O."/>
            <person name="Saunders E."/>
            <person name="Brettin T."/>
            <person name="Detter J.C."/>
            <person name="Han C."/>
            <person name="Larimer F."/>
            <person name="Land M."/>
            <person name="Hauser L."/>
            <person name="Kyrpides N."/>
            <person name="Ivanova N."/>
            <person name="Zhou J."/>
            <person name="Richardson P."/>
        </authorList>
    </citation>
    <scope>NUCLEOTIDE SEQUENCE [LARGE SCALE GENOMIC DNA]</scope>
    <source>
        <strain evidence="12">ATCC 35319 / DSM 5812 / JCM 6584 / H10</strain>
    </source>
</reference>
<comment type="subunit">
    <text evidence="2">The complex is composed of two ATP-binding proteins (CysA), two transmembrane proteins (CysT and CysW) and a solute-binding protein (CysP).</text>
</comment>
<dbReference type="GO" id="GO:0005886">
    <property type="term" value="C:plasma membrane"/>
    <property type="evidence" value="ECO:0007669"/>
    <property type="project" value="UniProtKB-SubCell"/>
</dbReference>
<dbReference type="InterPro" id="IPR005667">
    <property type="entry name" value="Sulph_transpt2"/>
</dbReference>
<dbReference type="HOGENOM" id="CLU_016047_14_1_9"/>
<dbReference type="InterPro" id="IPR035906">
    <property type="entry name" value="MetI-like_sf"/>
</dbReference>
<dbReference type="Gene3D" id="1.10.3720.10">
    <property type="entry name" value="MetI-like"/>
    <property type="match status" value="1"/>
</dbReference>
<gene>
    <name evidence="11" type="ordered locus">Ccel_1599</name>
</gene>
<dbReference type="PROSITE" id="PS50928">
    <property type="entry name" value="ABC_TM1"/>
    <property type="match status" value="1"/>
</dbReference>
<keyword evidence="5 9" id="KW-1133">Transmembrane helix</keyword>
<evidence type="ECO:0000313" key="11">
    <source>
        <dbReference type="EMBL" id="ACL75951.1"/>
    </source>
</evidence>
<sequence length="278" mass="31234">MMHINSPPIYRKYKNNGIQLNREILYWGLFVLMVCFYFLVLIIPTLAIFKEVGLKNFSEVLRNSENAQAIKLSISTATISTFFVFLLGTPVVFMLTFKSSLITKILDVMVNITVVMPPAVVGIGLLFAYGRNGIIGHLLAKYGIEIVFTPAAVVLAQFFVSSAFYIQVLKASVNEINREFFEVSYLFGLGKVETFIRVIAPMLKKPMVTGLILSFNRALGEFGATIMFAGNVIDKTRVIPLQIYTLMQVDIYAAVALSLLLFISTFIMLLLIKIWLRE</sequence>
<feature type="transmembrane region" description="Helical" evidence="9">
    <location>
        <begin position="24"/>
        <end position="49"/>
    </location>
</feature>
<comment type="function">
    <text evidence="8">Part of the ABC transporter complex CysAWTP (TC 3.A.1.6.1) involved in sulfate/thiosulfate import. Probably responsible for the translocation of the substrate across the membrane.</text>
</comment>
<evidence type="ECO:0000259" key="10">
    <source>
        <dbReference type="PROSITE" id="PS50928"/>
    </source>
</evidence>
<keyword evidence="7 9" id="KW-0472">Membrane</keyword>
<dbReference type="AlphaFoldDB" id="B8I2F8"/>
<dbReference type="STRING" id="394503.Ccel_1599"/>
<evidence type="ECO:0000256" key="6">
    <source>
        <dbReference type="ARBA" id="ARBA00023032"/>
    </source>
</evidence>
<feature type="domain" description="ABC transmembrane type-1" evidence="10">
    <location>
        <begin position="70"/>
        <end position="272"/>
    </location>
</feature>
<dbReference type="KEGG" id="cce:Ccel_1599"/>
<keyword evidence="3 9" id="KW-0813">Transport</keyword>
<dbReference type="Proteomes" id="UP000001349">
    <property type="component" value="Chromosome"/>
</dbReference>
<dbReference type="InterPro" id="IPR006469">
    <property type="entry name" value="NifC_ABC_porter"/>
</dbReference>
<accession>B8I2F8</accession>
<feature type="transmembrane region" description="Helical" evidence="9">
    <location>
        <begin position="251"/>
        <end position="276"/>
    </location>
</feature>
<evidence type="ECO:0000256" key="3">
    <source>
        <dbReference type="ARBA" id="ARBA00022448"/>
    </source>
</evidence>
<evidence type="ECO:0000256" key="5">
    <source>
        <dbReference type="ARBA" id="ARBA00022989"/>
    </source>
</evidence>
<keyword evidence="6" id="KW-0764">Sulfate transport</keyword>
<dbReference type="NCBIfam" id="TIGR01581">
    <property type="entry name" value="Mo_ABC_porter"/>
    <property type="match status" value="1"/>
</dbReference>
<dbReference type="Pfam" id="PF00528">
    <property type="entry name" value="BPD_transp_1"/>
    <property type="match status" value="1"/>
</dbReference>
<protein>
    <submittedName>
        <fullName evidence="11">NifC-like ABC-type porter</fullName>
    </submittedName>
</protein>
<evidence type="ECO:0000256" key="1">
    <source>
        <dbReference type="ARBA" id="ARBA00004141"/>
    </source>
</evidence>
<dbReference type="CDD" id="cd06261">
    <property type="entry name" value="TM_PBP2"/>
    <property type="match status" value="1"/>
</dbReference>
<dbReference type="eggNOG" id="COG0555">
    <property type="taxonomic scope" value="Bacteria"/>
</dbReference>
<dbReference type="EMBL" id="CP001348">
    <property type="protein sequence ID" value="ACL75951.1"/>
    <property type="molecule type" value="Genomic_DNA"/>
</dbReference>
<dbReference type="GO" id="GO:0015419">
    <property type="term" value="F:ABC-type sulfate transporter activity"/>
    <property type="evidence" value="ECO:0007669"/>
    <property type="project" value="InterPro"/>
</dbReference>
<evidence type="ECO:0000256" key="4">
    <source>
        <dbReference type="ARBA" id="ARBA00022692"/>
    </source>
</evidence>
<feature type="transmembrane region" description="Helical" evidence="9">
    <location>
        <begin position="142"/>
        <end position="166"/>
    </location>
</feature>
<keyword evidence="4 9" id="KW-0812">Transmembrane</keyword>
<feature type="transmembrane region" description="Helical" evidence="9">
    <location>
        <begin position="70"/>
        <end position="96"/>
    </location>
</feature>
<comment type="subcellular location">
    <subcellularLocation>
        <location evidence="9">Cell membrane</location>
        <topology evidence="9">Multi-pass membrane protein</topology>
    </subcellularLocation>
    <subcellularLocation>
        <location evidence="1">Membrane</location>
        <topology evidence="1">Multi-pass membrane protein</topology>
    </subcellularLocation>
</comment>